<accession>A0A3P3Y0C0</accession>
<evidence type="ECO:0000256" key="3">
    <source>
        <dbReference type="SAM" id="MobiDB-lite"/>
    </source>
</evidence>
<organism evidence="6 7">
    <name type="scientific">Plasmodiophora brassicae</name>
    <name type="common">Clubroot disease agent</name>
    <dbReference type="NCBI Taxonomy" id="37360"/>
    <lineage>
        <taxon>Eukaryota</taxon>
        <taxon>Sar</taxon>
        <taxon>Rhizaria</taxon>
        <taxon>Endomyxa</taxon>
        <taxon>Phytomyxea</taxon>
        <taxon>Plasmodiophorida</taxon>
        <taxon>Plasmodiophoridae</taxon>
        <taxon>Plasmodiophora</taxon>
    </lineage>
</organism>
<dbReference type="GO" id="GO:0006914">
    <property type="term" value="P:autophagy"/>
    <property type="evidence" value="ECO:0007669"/>
    <property type="project" value="UniProtKB-KW"/>
</dbReference>
<dbReference type="GO" id="GO:0007034">
    <property type="term" value="P:vacuolar transport"/>
    <property type="evidence" value="ECO:0007669"/>
    <property type="project" value="TreeGrafter"/>
</dbReference>
<dbReference type="Proteomes" id="UP000290189">
    <property type="component" value="Unassembled WGS sequence"/>
</dbReference>
<dbReference type="Pfam" id="PF19439">
    <property type="entry name" value="CLEC16A_C"/>
    <property type="match status" value="1"/>
</dbReference>
<name>A0A3P3Y0C0_PLABS</name>
<reference evidence="6 7" key="1">
    <citation type="submission" date="2018-03" db="EMBL/GenBank/DDBJ databases">
        <authorList>
            <person name="Fogelqvist J."/>
        </authorList>
    </citation>
    <scope>NUCLEOTIDE SEQUENCE [LARGE SCALE GENOMIC DNA]</scope>
</reference>
<sequence length="799" mass="89620">MWPFTWSSRKPREKYSLENLKYLYEELLSYPQIDDYNKETVVEILRSIAELMIWGDQHNDNVFYFFCEKNILSRFITILSQSRDRQTSMYYLLSNNHINDLIMIRFDFGDEEVIAYYISFLKTLSLKLNRNTLQFFFNQAEGRFPLYSQAIQFFHHQEAMVRIAVRTLTLNVYKVDDPGLRQFILDKSAVPYFSNLVWFIRDQLGELDVLLRQSVPDQHVMTRVLDVLIDQFHYIMDILRLDICALSQVLVDQLLSHLIIPVLIASIGSRDTPNPSLISKRLALFTLFQIFLVFTDRCLINSVVTCLLHLSPPAICEQIISCPPEQFPLMNAGSSLTNILYTHIVSHDNDVGSRPISEAVDKNRARAGLIDSLSDPDLCTLAAATLLALLRNPELDTSLIVEVRMCPQRTLKRRRLLDALLSSPASTSGVSDQHASDNGASQLPQATDATNDRSQGVSFETTEYPSDVVEAIFRSLSQGSIERTAVMILTHLLIELAHVERGGLNDSHTKNLLELLSQSEQAVRDTQEYHDLADETRNASNSVLSKAEPGALLLGLSGNSPTLADKIAKVVALHRCCVSLSGTFTMQPGPFKLQPSKPEPGDLGTGSRTGCLVRYGDRFQEQQRFLVHHPSFFVLTKPSATCEPCLYVPVHRLDISIDCHDPSVLDLLAHCHEQPDPDWPRPTCPPGQPLRIRLRFESVDSAQTSCIQLVERGVGKAGAARKAGGARKPAARPRYSPAKRIRASIEELVGIDFESSSTTTATKPGRAVARHRKGKAAAKVKARPAHAPTKVTTRKRPRK</sequence>
<gene>
    <name evidence="6" type="ORF">PLBR_LOCUS852</name>
</gene>
<dbReference type="InterPro" id="IPR045820">
    <property type="entry name" value="CLEC16A/TT9_C"/>
</dbReference>
<dbReference type="InterPro" id="IPR039272">
    <property type="entry name" value="CLEC16A/TT9"/>
</dbReference>
<evidence type="ECO:0000259" key="5">
    <source>
        <dbReference type="Pfam" id="PF19439"/>
    </source>
</evidence>
<evidence type="ECO:0000313" key="6">
    <source>
        <dbReference type="EMBL" id="SPQ93637.1"/>
    </source>
</evidence>
<dbReference type="Pfam" id="PF09758">
    <property type="entry name" value="FPL"/>
    <property type="match status" value="1"/>
</dbReference>
<evidence type="ECO:0000259" key="4">
    <source>
        <dbReference type="Pfam" id="PF09758"/>
    </source>
</evidence>
<dbReference type="AlphaFoldDB" id="A0A3P3Y0C0"/>
<feature type="region of interest" description="Disordered" evidence="3">
    <location>
        <begin position="424"/>
        <end position="460"/>
    </location>
</feature>
<evidence type="ECO:0008006" key="8">
    <source>
        <dbReference type="Google" id="ProtNLM"/>
    </source>
</evidence>
<dbReference type="InterPro" id="IPR019155">
    <property type="entry name" value="CLEC16A/TT9_N"/>
</dbReference>
<geneLocation type="mitochondrion" evidence="6"/>
<dbReference type="GO" id="GO:0016197">
    <property type="term" value="P:endosomal transport"/>
    <property type="evidence" value="ECO:0007669"/>
    <property type="project" value="TreeGrafter"/>
</dbReference>
<feature type="domain" description="CLEC16A/TT9 C-terminal" evidence="5">
    <location>
        <begin position="229"/>
        <end position="308"/>
    </location>
</feature>
<dbReference type="PANTHER" id="PTHR21481:SF0">
    <property type="entry name" value="PROTEIN CLEC16A"/>
    <property type="match status" value="1"/>
</dbReference>
<protein>
    <recommendedName>
        <fullName evidence="8">FPL domain-containing protein</fullName>
    </recommendedName>
</protein>
<dbReference type="GO" id="GO:0005794">
    <property type="term" value="C:Golgi apparatus"/>
    <property type="evidence" value="ECO:0007669"/>
    <property type="project" value="TreeGrafter"/>
</dbReference>
<keyword evidence="6" id="KW-0496">Mitochondrion</keyword>
<evidence type="ECO:0000313" key="7">
    <source>
        <dbReference type="Proteomes" id="UP000290189"/>
    </source>
</evidence>
<dbReference type="EMBL" id="OVEO01000001">
    <property type="protein sequence ID" value="SPQ93637.1"/>
    <property type="molecule type" value="Genomic_DNA"/>
</dbReference>
<proteinExistence type="inferred from homology"/>
<dbReference type="PANTHER" id="PTHR21481">
    <property type="entry name" value="PROTEIN CLEC16A"/>
    <property type="match status" value="1"/>
</dbReference>
<dbReference type="GO" id="GO:0005770">
    <property type="term" value="C:late endosome"/>
    <property type="evidence" value="ECO:0007669"/>
    <property type="project" value="TreeGrafter"/>
</dbReference>
<feature type="region of interest" description="Disordered" evidence="3">
    <location>
        <begin position="753"/>
        <end position="799"/>
    </location>
</feature>
<feature type="compositionally biased region" description="Basic residues" evidence="3">
    <location>
        <begin position="768"/>
        <end position="784"/>
    </location>
</feature>
<comment type="similarity">
    <text evidence="1">Belongs to the CLEC16A/gop-1 family.</text>
</comment>
<dbReference type="GO" id="GO:1901096">
    <property type="term" value="P:regulation of autophagosome maturation"/>
    <property type="evidence" value="ECO:0007669"/>
    <property type="project" value="TreeGrafter"/>
</dbReference>
<keyword evidence="2" id="KW-0072">Autophagy</keyword>
<feature type="domain" description="FPL" evidence="4">
    <location>
        <begin position="78"/>
        <end position="173"/>
    </location>
</feature>
<evidence type="ECO:0000256" key="2">
    <source>
        <dbReference type="ARBA" id="ARBA00023006"/>
    </source>
</evidence>
<evidence type="ECO:0000256" key="1">
    <source>
        <dbReference type="ARBA" id="ARBA00006441"/>
    </source>
</evidence>